<dbReference type="GO" id="GO:0030313">
    <property type="term" value="C:cell envelope"/>
    <property type="evidence" value="ECO:0007669"/>
    <property type="project" value="UniProtKB-SubCell"/>
</dbReference>
<evidence type="ECO:0000256" key="5">
    <source>
        <dbReference type="ARBA" id="ARBA00022982"/>
    </source>
</evidence>
<keyword evidence="7" id="KW-0812">Transmembrane</keyword>
<dbReference type="GO" id="GO:0046872">
    <property type="term" value="F:metal ion binding"/>
    <property type="evidence" value="ECO:0007669"/>
    <property type="project" value="UniProtKB-KW"/>
</dbReference>
<keyword evidence="5" id="KW-0249">Electron transport</keyword>
<dbReference type="InterPro" id="IPR036280">
    <property type="entry name" value="Multihaem_cyt_sf"/>
</dbReference>
<feature type="transmembrane region" description="Helical" evidence="7">
    <location>
        <begin position="28"/>
        <end position="48"/>
    </location>
</feature>
<dbReference type="Proteomes" id="UP000727506">
    <property type="component" value="Unassembled WGS sequence"/>
</dbReference>
<evidence type="ECO:0000256" key="4">
    <source>
        <dbReference type="ARBA" id="ARBA00022723"/>
    </source>
</evidence>
<dbReference type="Pfam" id="PF14537">
    <property type="entry name" value="Cytochrom_c3_2"/>
    <property type="match status" value="1"/>
</dbReference>
<evidence type="ECO:0000256" key="3">
    <source>
        <dbReference type="ARBA" id="ARBA00022617"/>
    </source>
</evidence>
<proteinExistence type="predicted"/>
<dbReference type="SUPFAM" id="SSF48695">
    <property type="entry name" value="Multiheme cytochromes"/>
    <property type="match status" value="1"/>
</dbReference>
<feature type="domain" description="Tetrahaem cytochrome" evidence="8">
    <location>
        <begin position="163"/>
        <end position="220"/>
    </location>
</feature>
<dbReference type="InterPro" id="IPR012286">
    <property type="entry name" value="Tetrahaem_cytochrome"/>
</dbReference>
<name>A0A943URV9_9ACTN</name>
<accession>A0A943URV9</accession>
<protein>
    <submittedName>
        <fullName evidence="9">Cytochrome c3 family protein</fullName>
    </submittedName>
</protein>
<keyword evidence="2" id="KW-0813">Transport</keyword>
<dbReference type="Gene3D" id="1.10.1130.10">
    <property type="entry name" value="Flavocytochrome C3, Chain A"/>
    <property type="match status" value="1"/>
</dbReference>
<keyword evidence="4" id="KW-0479">Metal-binding</keyword>
<evidence type="ECO:0000256" key="2">
    <source>
        <dbReference type="ARBA" id="ARBA00022448"/>
    </source>
</evidence>
<organism evidence="9 10">
    <name type="scientific">Slackia piriformis</name>
    <dbReference type="NCBI Taxonomy" id="626934"/>
    <lineage>
        <taxon>Bacteria</taxon>
        <taxon>Bacillati</taxon>
        <taxon>Actinomycetota</taxon>
        <taxon>Coriobacteriia</taxon>
        <taxon>Eggerthellales</taxon>
        <taxon>Eggerthellaceae</taxon>
        <taxon>Slackia</taxon>
    </lineage>
</organism>
<evidence type="ECO:0000256" key="7">
    <source>
        <dbReference type="SAM" id="Phobius"/>
    </source>
</evidence>
<evidence type="ECO:0000259" key="8">
    <source>
        <dbReference type="Pfam" id="PF14537"/>
    </source>
</evidence>
<keyword evidence="7" id="KW-1133">Transmembrane helix</keyword>
<evidence type="ECO:0000256" key="1">
    <source>
        <dbReference type="ARBA" id="ARBA00004196"/>
    </source>
</evidence>
<gene>
    <name evidence="9" type="ORF">KH142_00955</name>
</gene>
<keyword evidence="7" id="KW-0472">Membrane</keyword>
<keyword evidence="6" id="KW-0408">Iron</keyword>
<sequence length="242" mass="26237">MDVDADIKANEEEAKVPTAVSKRKKKTAVAIVVVAVAIAASGAGFFVWHEQPSFCAAICHAPMDAYYKTYADGEHDKFGNEMPDDAAKSAMMGYLHGQNDVTCMGCHVPTLHEQVSEGMHWVTGSYEVLGENAQGDTILESRSLERLTAARGAMPDEFCLNEACHAAADGSVMTREMLEGITADLSETRNPHDDYHAQFDCGTCHKAHSRSVNMCSQCHDDAPIPSGWLTAQEAARTEGIDR</sequence>
<evidence type="ECO:0000313" key="10">
    <source>
        <dbReference type="Proteomes" id="UP000727506"/>
    </source>
</evidence>
<evidence type="ECO:0000313" key="9">
    <source>
        <dbReference type="EMBL" id="MBS6940057.1"/>
    </source>
</evidence>
<dbReference type="AlphaFoldDB" id="A0A943URV9"/>
<comment type="caution">
    <text evidence="9">The sequence shown here is derived from an EMBL/GenBank/DDBJ whole genome shotgun (WGS) entry which is preliminary data.</text>
</comment>
<reference evidence="9" key="1">
    <citation type="submission" date="2021-02" db="EMBL/GenBank/DDBJ databases">
        <title>Infant gut strain persistence is associated with maternal origin, phylogeny, and functional potential including surface adhesion and iron acquisition.</title>
        <authorList>
            <person name="Lou Y.C."/>
        </authorList>
    </citation>
    <scope>NUCLEOTIDE SEQUENCE</scope>
    <source>
        <strain evidence="9">L2_039_000G1_dasL2_039_000G1_concoct_11</strain>
    </source>
</reference>
<keyword evidence="3" id="KW-0349">Heme</keyword>
<evidence type="ECO:0000256" key="6">
    <source>
        <dbReference type="ARBA" id="ARBA00023004"/>
    </source>
</evidence>
<comment type="subcellular location">
    <subcellularLocation>
        <location evidence="1">Cell envelope</location>
    </subcellularLocation>
</comment>
<dbReference type="EMBL" id="JAGZSV010000007">
    <property type="protein sequence ID" value="MBS6940057.1"/>
    <property type="molecule type" value="Genomic_DNA"/>
</dbReference>